<dbReference type="EMBL" id="QTSX02001436">
    <property type="protein sequence ID" value="KAJ9082321.1"/>
    <property type="molecule type" value="Genomic_DNA"/>
</dbReference>
<evidence type="ECO:0000313" key="2">
    <source>
        <dbReference type="Proteomes" id="UP001165960"/>
    </source>
</evidence>
<gene>
    <name evidence="1" type="ORF">DSO57_1005768</name>
</gene>
<name>A0ACC2U6P2_9FUNG</name>
<sequence length="212" mass="23776">MVFANCAFLWRSKPIFKGILLRHHNHNVVKGLYWFSTSTVNFSDADKALPLVDQVKRSLQLVSSPVSVITCDGIEAGSVIGMTVTSAIPLSMNPPMLSFNVKLPSRFSSRLHQVKHCGVNLLAYSQMPCASLFSQPGHKAFKDEFEEIGKFTRLHNIPIISESNSSFLCQVHKVIEVADHEIWFVKILEVISKPNSQPCLLYHKRAYHQGPS</sequence>
<reference evidence="1" key="1">
    <citation type="submission" date="2022-04" db="EMBL/GenBank/DDBJ databases">
        <title>Genome of the entomopathogenic fungus Entomophthora muscae.</title>
        <authorList>
            <person name="Elya C."/>
            <person name="Lovett B.R."/>
            <person name="Lee E."/>
            <person name="Macias A.M."/>
            <person name="Hajek A.E."/>
            <person name="De Bivort B.L."/>
            <person name="Kasson M.T."/>
            <person name="De Fine Licht H.H."/>
            <person name="Stajich J.E."/>
        </authorList>
    </citation>
    <scope>NUCLEOTIDE SEQUENCE</scope>
    <source>
        <strain evidence="1">Berkeley</strain>
    </source>
</reference>
<comment type="caution">
    <text evidence="1">The sequence shown here is derived from an EMBL/GenBank/DDBJ whole genome shotgun (WGS) entry which is preliminary data.</text>
</comment>
<accession>A0ACC2U6P2</accession>
<proteinExistence type="predicted"/>
<organism evidence="1 2">
    <name type="scientific">Entomophthora muscae</name>
    <dbReference type="NCBI Taxonomy" id="34485"/>
    <lineage>
        <taxon>Eukaryota</taxon>
        <taxon>Fungi</taxon>
        <taxon>Fungi incertae sedis</taxon>
        <taxon>Zoopagomycota</taxon>
        <taxon>Entomophthoromycotina</taxon>
        <taxon>Entomophthoromycetes</taxon>
        <taxon>Entomophthorales</taxon>
        <taxon>Entomophthoraceae</taxon>
        <taxon>Entomophthora</taxon>
    </lineage>
</organism>
<evidence type="ECO:0000313" key="1">
    <source>
        <dbReference type="EMBL" id="KAJ9082321.1"/>
    </source>
</evidence>
<keyword evidence="2" id="KW-1185">Reference proteome</keyword>
<dbReference type="Proteomes" id="UP001165960">
    <property type="component" value="Unassembled WGS sequence"/>
</dbReference>
<protein>
    <submittedName>
        <fullName evidence="1">Uncharacterized protein</fullName>
    </submittedName>
</protein>